<dbReference type="EMBL" id="JAFEMC010000005">
    <property type="protein sequence ID" value="MBM6577955.1"/>
    <property type="molecule type" value="Genomic_DNA"/>
</dbReference>
<dbReference type="Gene3D" id="2.170.130.10">
    <property type="entry name" value="TonB-dependent receptor, plug domain"/>
    <property type="match status" value="1"/>
</dbReference>
<reference evidence="6 7" key="1">
    <citation type="submission" date="2020-12" db="EMBL/GenBank/DDBJ databases">
        <title>Sphingomonas sp.</title>
        <authorList>
            <person name="Kim M.K."/>
        </authorList>
    </citation>
    <scope>NUCLEOTIDE SEQUENCE [LARGE SCALE GENOMIC DNA]</scope>
    <source>
        <strain evidence="6 7">BT552</strain>
    </source>
</reference>
<dbReference type="SUPFAM" id="SSF49464">
    <property type="entry name" value="Carboxypeptidase regulatory domain-like"/>
    <property type="match status" value="1"/>
</dbReference>
<dbReference type="InterPro" id="IPR036942">
    <property type="entry name" value="Beta-barrel_TonB_sf"/>
</dbReference>
<feature type="region of interest" description="Disordered" evidence="4">
    <location>
        <begin position="454"/>
        <end position="475"/>
    </location>
</feature>
<dbReference type="Pfam" id="PF13620">
    <property type="entry name" value="CarboxypepD_reg"/>
    <property type="match status" value="1"/>
</dbReference>
<keyword evidence="7" id="KW-1185">Reference proteome</keyword>
<dbReference type="InterPro" id="IPR037066">
    <property type="entry name" value="Plug_dom_sf"/>
</dbReference>
<feature type="domain" description="TonB-dependent transporter Oar-like beta-barrel" evidence="5">
    <location>
        <begin position="272"/>
        <end position="346"/>
    </location>
</feature>
<feature type="compositionally biased region" description="Polar residues" evidence="4">
    <location>
        <begin position="464"/>
        <end position="475"/>
    </location>
</feature>
<dbReference type="Proteomes" id="UP000763641">
    <property type="component" value="Unassembled WGS sequence"/>
</dbReference>
<dbReference type="RefSeq" id="WP_204200053.1">
    <property type="nucleotide sequence ID" value="NZ_JAFEMC010000005.1"/>
</dbReference>
<keyword evidence="3" id="KW-0998">Cell outer membrane</keyword>
<sequence length="1059" mass="113995">MARTAKQPLPSQQRGWLHVTNNFDFARKMLRGGTALHALALLGAGVGAVGMVAPAAAQDYTNVTASGRVQGTSGQGIGGATIEVRSDDQGFTRSVVTDASGSFRVAQLPQGSYTFTVTAPGFQSYTEAGIQLTLQRAANQFTLQPEGAEAGGDIIVTAGRVQVADFSRNTVGTVINVGELATRVPVARDISSIVQLSPGTTAGDTAFGNLPNVSGSSVAENAFFVNGLNVTNFRTGLGAVTIPFDFYQSVEIKNGGFQAEFGRATGGIINAVSKSGSNEFHGGITFNWEVNDLLSNSPNTLVRDNDAREFDRKDTIVQLSGPIIKDRLFFYGLYNARNVTSSTAVTALGGGTLQNPTIVGSQYFREKQSSPYYAFKVDAIITDGHRLEGTFFDTRNLVTRDVFGTPASGRRYNPTTNDPGAYDSTTVFRTGGINYVGRYTGTFAPWITVSGAYGQNKDRDTTEPSDSSLSSVVDTRGGLNNSIGSPIANSETNYDRREFYRGDVDLFFNLFGSHHVRGGYDRENLRSDIVTQANGIGQVTLADGSSDDQYGITTGQYAVVRFFRNGGTFRSANEAFYIQDEWSMFNSRLNVQAGLRNDRFTNRTIDGTPYYRSGNQWGPRLGLSGDPLGDGSTKVYGSFGRYFLPIAASTNNRLGGAELDQERVFRFSGLTAANQPILGAQLTPDGSRPCLEGLAGSCVIRNDGQPGDPTSLIAGNLESQSVDEYIIGFERRVGKFRFNVFGTWRDLNASLEDSAVDPAVRAYCTANNLNGANADGSTCQSIFSGTHQYVLINPGNNAVVTLSDPVNGETSLRTVELSAAALGYPRAQRRYRAMTFQVQRDFDGKWGGEFSYTYSSNVGNTEGGVRSDNGQDDTGATVDFDLPGLADGTYGYSPNHRAHNFKLFGSYAPTEWLTLGLNAQIVSPRKFGCLGTVPASRDRDASLFYGANGTYCNLNSDGSVRTNPAAPGEVLPPRQIVRRGTAFNSEWLYNLNLDATLKVPSDLFDGFLRVSVLNVFNMSQALDYQEVGTTGGGAPRADYRAITGYQAPRSVRVQFGVNF</sequence>
<keyword evidence="2" id="KW-0472">Membrane</keyword>
<gene>
    <name evidence="6" type="ORF">ILT43_16355</name>
</gene>
<dbReference type="InterPro" id="IPR057601">
    <property type="entry name" value="Oar-like_b-barrel"/>
</dbReference>
<keyword evidence="6" id="KW-0675">Receptor</keyword>
<evidence type="ECO:0000313" key="6">
    <source>
        <dbReference type="EMBL" id="MBM6577955.1"/>
    </source>
</evidence>
<evidence type="ECO:0000256" key="4">
    <source>
        <dbReference type="SAM" id="MobiDB-lite"/>
    </source>
</evidence>
<comment type="subcellular location">
    <subcellularLocation>
        <location evidence="1">Cell outer membrane</location>
    </subcellularLocation>
</comment>
<proteinExistence type="predicted"/>
<dbReference type="Gene3D" id="2.60.40.1120">
    <property type="entry name" value="Carboxypeptidase-like, regulatory domain"/>
    <property type="match status" value="1"/>
</dbReference>
<evidence type="ECO:0000259" key="5">
    <source>
        <dbReference type="Pfam" id="PF25183"/>
    </source>
</evidence>
<organism evidence="6 7">
    <name type="scientific">Sphingomonas longa</name>
    <dbReference type="NCBI Taxonomy" id="2778730"/>
    <lineage>
        <taxon>Bacteria</taxon>
        <taxon>Pseudomonadati</taxon>
        <taxon>Pseudomonadota</taxon>
        <taxon>Alphaproteobacteria</taxon>
        <taxon>Sphingomonadales</taxon>
        <taxon>Sphingomonadaceae</taxon>
        <taxon>Sphingomonas</taxon>
    </lineage>
</organism>
<evidence type="ECO:0000256" key="1">
    <source>
        <dbReference type="ARBA" id="ARBA00004442"/>
    </source>
</evidence>
<accession>A0ABS2DAJ4</accession>
<dbReference type="Pfam" id="PF25183">
    <property type="entry name" value="OMP_b-brl_4"/>
    <property type="match status" value="1"/>
</dbReference>
<dbReference type="SUPFAM" id="SSF56935">
    <property type="entry name" value="Porins"/>
    <property type="match status" value="1"/>
</dbReference>
<evidence type="ECO:0000313" key="7">
    <source>
        <dbReference type="Proteomes" id="UP000763641"/>
    </source>
</evidence>
<protein>
    <submittedName>
        <fullName evidence="6">TonB-dependent receptor</fullName>
    </submittedName>
</protein>
<dbReference type="Gene3D" id="2.40.170.20">
    <property type="entry name" value="TonB-dependent receptor, beta-barrel domain"/>
    <property type="match status" value="1"/>
</dbReference>
<evidence type="ECO:0000256" key="2">
    <source>
        <dbReference type="ARBA" id="ARBA00023136"/>
    </source>
</evidence>
<name>A0ABS2DAJ4_9SPHN</name>
<dbReference type="InterPro" id="IPR008969">
    <property type="entry name" value="CarboxyPept-like_regulatory"/>
</dbReference>
<comment type="caution">
    <text evidence="6">The sequence shown here is derived from an EMBL/GenBank/DDBJ whole genome shotgun (WGS) entry which is preliminary data.</text>
</comment>
<evidence type="ECO:0000256" key="3">
    <source>
        <dbReference type="ARBA" id="ARBA00023237"/>
    </source>
</evidence>